<name>A0A0A2HGT0_CLOBO</name>
<dbReference type="AlphaFoldDB" id="A0A0A2HGT0"/>
<dbReference type="EMBL" id="SWQE01000002">
    <property type="protein sequence ID" value="NFJ07883.1"/>
    <property type="molecule type" value="Genomic_DNA"/>
</dbReference>
<protein>
    <submittedName>
        <fullName evidence="2">Uncharacterized protein</fullName>
    </submittedName>
</protein>
<evidence type="ECO:0000313" key="6">
    <source>
        <dbReference type="Proteomes" id="UP000663464"/>
    </source>
</evidence>
<gene>
    <name evidence="1" type="ORF">EXM69_03235</name>
    <name evidence="2" type="ORF">FC871_05170</name>
    <name evidence="3" type="ORF">JQS73_16325</name>
</gene>
<accession>A0A0A2HGT0</accession>
<dbReference type="RefSeq" id="WP_003360052.1">
    <property type="nucleotide sequence ID" value="NZ_AP014696.1"/>
</dbReference>
<dbReference type="Proteomes" id="UP000473887">
    <property type="component" value="Unassembled WGS sequence"/>
</dbReference>
<dbReference type="Proteomes" id="UP000663464">
    <property type="component" value="Chromosome"/>
</dbReference>
<evidence type="ECO:0000313" key="5">
    <source>
        <dbReference type="Proteomes" id="UP000480039"/>
    </source>
</evidence>
<organism evidence="2 5">
    <name type="scientific">Clostridium botulinum</name>
    <dbReference type="NCBI Taxonomy" id="1491"/>
    <lineage>
        <taxon>Bacteria</taxon>
        <taxon>Bacillati</taxon>
        <taxon>Bacillota</taxon>
        <taxon>Clostridia</taxon>
        <taxon>Eubacteriales</taxon>
        <taxon>Clostridiaceae</taxon>
        <taxon>Clostridium</taxon>
    </lineage>
</organism>
<sequence>MLTSTIDFKKTRQKMWGILKNKTLAQLPYGHETDKNGSEITSYATNCYEDALEEAHTLLANGIGTKDIQIVEFVPYDYIMQPRV</sequence>
<dbReference type="EMBL" id="CP069280">
    <property type="protein sequence ID" value="QRI52973.1"/>
    <property type="molecule type" value="Genomic_DNA"/>
</dbReference>
<evidence type="ECO:0000313" key="4">
    <source>
        <dbReference type="Proteomes" id="UP000473887"/>
    </source>
</evidence>
<evidence type="ECO:0000313" key="2">
    <source>
        <dbReference type="EMBL" id="NFJ07883.1"/>
    </source>
</evidence>
<reference evidence="3 6" key="1">
    <citation type="journal article" date="2014" name="J. Infect. Dis.">
        <title>Molecular characterization of a novel botulinum neurotoxin type H gene.</title>
        <authorList>
            <person name="Dover N."/>
            <person name="Barash J.R."/>
            <person name="Hill K.K."/>
            <person name="Xie G."/>
            <person name="Arnon S.S."/>
        </authorList>
    </citation>
    <scope>NUCLEOTIDE SEQUENCE [LARGE SCALE GENOMIC DNA]</scope>
    <source>
        <strain evidence="3 6">IBCA10-7060</strain>
    </source>
</reference>
<proteinExistence type="predicted"/>
<dbReference type="Proteomes" id="UP000480039">
    <property type="component" value="Unassembled WGS sequence"/>
</dbReference>
<evidence type="ECO:0000313" key="1">
    <source>
        <dbReference type="EMBL" id="NEZ90980.1"/>
    </source>
</evidence>
<evidence type="ECO:0000313" key="3">
    <source>
        <dbReference type="EMBL" id="QRI52973.1"/>
    </source>
</evidence>
<dbReference type="EMBL" id="SGKC01000004">
    <property type="protein sequence ID" value="NEZ90980.1"/>
    <property type="molecule type" value="Genomic_DNA"/>
</dbReference>
<dbReference type="GeneID" id="5187276"/>
<reference evidence="1 4" key="2">
    <citation type="submission" date="2019-02" db="EMBL/GenBank/DDBJ databases">
        <title>Genome sequencing of Clostridium botulinum clinical isolates.</title>
        <authorList>
            <person name="Brunt J."/>
            <person name="Van Vliet A.H.M."/>
            <person name="Stringer S.C."/>
            <person name="Grant K.A."/>
            <person name="Carter A.C."/>
            <person name="Peck M.W."/>
        </authorList>
    </citation>
    <scope>NUCLEOTIDE SEQUENCE [LARGE SCALE GENOMIC DNA]</scope>
    <source>
        <strain evidence="1 4">H142660711</strain>
    </source>
</reference>
<reference evidence="3" key="4">
    <citation type="submission" date="2021-02" db="EMBL/GenBank/DDBJ databases">
        <authorList>
            <person name="Dover N."/>
            <person name="Barash J.R."/>
            <person name="Bell J.M."/>
            <person name="Sylvester M.D."/>
            <person name="Arnon S."/>
        </authorList>
    </citation>
    <scope>NUCLEOTIDE SEQUENCE</scope>
    <source>
        <strain evidence="3">IBCA10-7060</strain>
    </source>
</reference>
<dbReference type="OMA" id="YSSNCYQ"/>
<reference evidence="2 5" key="3">
    <citation type="submission" date="2019-04" db="EMBL/GenBank/DDBJ databases">
        <title>Genome sequencing of Clostridium botulinum Groups I-IV and Clostridium butyricum.</title>
        <authorList>
            <person name="Brunt J."/>
            <person name="Van Vliet A.H.M."/>
            <person name="Stringer S.C."/>
            <person name="Carter A.T."/>
            <person name="Peck M.W."/>
        </authorList>
    </citation>
    <scope>NUCLEOTIDE SEQUENCE [LARGE SCALE GENOMIC DNA]</scope>
    <source>
        <strain evidence="2 5">Colworth BL30</strain>
    </source>
</reference>
<dbReference type="OrthoDB" id="1911755at2"/>